<evidence type="ECO:0000259" key="1">
    <source>
        <dbReference type="Pfam" id="PF02826"/>
    </source>
</evidence>
<dbReference type="InterPro" id="IPR006140">
    <property type="entry name" value="D-isomer_DH_NAD-bd"/>
</dbReference>
<gene>
    <name evidence="3" type="ORF">H6X83_08025</name>
</gene>
<feature type="domain" description="Dipicolinate synthase subunit A N-terminal" evidence="2">
    <location>
        <begin position="6"/>
        <end position="113"/>
    </location>
</feature>
<protein>
    <submittedName>
        <fullName evidence="3">Dipicolinate synthase</fullName>
    </submittedName>
</protein>
<dbReference type="Pfam" id="PF16924">
    <property type="entry name" value="DpaA_N"/>
    <property type="match status" value="1"/>
</dbReference>
<feature type="domain" description="D-isomer specific 2-hydroxyacid dehydrogenase NAD-binding" evidence="1">
    <location>
        <begin position="147"/>
        <end position="221"/>
    </location>
</feature>
<dbReference type="GO" id="GO:0051287">
    <property type="term" value="F:NAD binding"/>
    <property type="evidence" value="ECO:0007669"/>
    <property type="project" value="InterPro"/>
</dbReference>
<dbReference type="InterPro" id="IPR036291">
    <property type="entry name" value="NAD(P)-bd_dom_sf"/>
</dbReference>
<keyword evidence="4" id="KW-1185">Reference proteome</keyword>
<proteinExistence type="predicted"/>
<dbReference type="Proteomes" id="UP000516046">
    <property type="component" value="Chromosome"/>
</dbReference>
<dbReference type="Gene3D" id="3.40.50.720">
    <property type="entry name" value="NAD(P)-binding Rossmann-like Domain"/>
    <property type="match status" value="1"/>
</dbReference>
<sequence length="285" mass="30328">MDRSSFGVIGGDRRQLALAESIAEDGFTVYASGFENADFSEDVQKADLRKTVSACTVLLLPLPVTTDGAAVKAEYSNHPIVLNEDFAQLLAGHRVFGGMIGKALAACPQLEEVDIKDYYAREDFALRNAAVTAEGAIECAMREYPGTICGSRCLLAGFGRIGSQLAPRLRALGAEVSVTARRSEVAAAIEAIGCHAVPITKLEDGGDYDILFNTVPAVLFTRRVLSVYPRGTLLIDLSSAPGGVDMEAAKKLGICAVHAFSLPAKVAPRAAGEIIKQTVYEMMKE</sequence>
<reference evidence="3 4" key="1">
    <citation type="submission" date="2020-08" db="EMBL/GenBank/DDBJ databases">
        <authorList>
            <person name="Ren C."/>
            <person name="Gu Y."/>
            <person name="Xu Y."/>
        </authorList>
    </citation>
    <scope>NUCLEOTIDE SEQUENCE [LARGE SCALE GENOMIC DNA]</scope>
    <source>
        <strain evidence="3 4">LBM18003</strain>
    </source>
</reference>
<evidence type="ECO:0000313" key="3">
    <source>
        <dbReference type="EMBL" id="QNO19465.1"/>
    </source>
</evidence>
<dbReference type="EMBL" id="CP060696">
    <property type="protein sequence ID" value="QNO19465.1"/>
    <property type="molecule type" value="Genomic_DNA"/>
</dbReference>
<dbReference type="AlphaFoldDB" id="A0A7G9WLA3"/>
<dbReference type="KEGG" id="caml:H6X83_08025"/>
<dbReference type="InterPro" id="IPR031629">
    <property type="entry name" value="DpaA_N"/>
</dbReference>
<organism evidence="3 4">
    <name type="scientific">Caproicibacterium amylolyticum</name>
    <dbReference type="NCBI Taxonomy" id="2766537"/>
    <lineage>
        <taxon>Bacteria</taxon>
        <taxon>Bacillati</taxon>
        <taxon>Bacillota</taxon>
        <taxon>Clostridia</taxon>
        <taxon>Eubacteriales</taxon>
        <taxon>Oscillospiraceae</taxon>
        <taxon>Caproicibacterium</taxon>
    </lineage>
</organism>
<dbReference type="SUPFAM" id="SSF51735">
    <property type="entry name" value="NAD(P)-binding Rossmann-fold domains"/>
    <property type="match status" value="1"/>
</dbReference>
<dbReference type="Pfam" id="PF02826">
    <property type="entry name" value="2-Hacid_dh_C"/>
    <property type="match status" value="1"/>
</dbReference>
<evidence type="ECO:0000259" key="2">
    <source>
        <dbReference type="Pfam" id="PF16924"/>
    </source>
</evidence>
<accession>A0A7G9WLA3</accession>
<name>A0A7G9WLA3_9FIRM</name>
<evidence type="ECO:0000313" key="4">
    <source>
        <dbReference type="Proteomes" id="UP000516046"/>
    </source>
</evidence>